<dbReference type="GO" id="GO:0046983">
    <property type="term" value="F:protein dimerization activity"/>
    <property type="evidence" value="ECO:0007669"/>
    <property type="project" value="InterPro"/>
</dbReference>
<accession>A0A7T6Z471</accession>
<dbReference type="InterPro" id="IPR029229">
    <property type="entry name" value="Alkyl_sulf_C"/>
</dbReference>
<dbReference type="SMART" id="SM00849">
    <property type="entry name" value="Lactamase_B"/>
    <property type="match status" value="1"/>
</dbReference>
<sequence>MKNNEIGLKKKNQYNNGQVEKVTMPNGAIVNKQMGEYYSQVNKPKVTHLTNKISVLEHFSIDNTVVIQGDSGLIIWDTGFNMGVGKQKFEAIRKFTDKPIKAVIYSHNHYTSGARPFVPKGSEGKEIEVIAHPDVHKNLLSSSVELGKMLKKTTAQHFGFFLPKEGPDASPVSYDGSKEADKTSGYVQPTYGVRDKEKMEIDGVEFQFFHTPSDTMDSLTAWLPEHDAVITNSIWHVLPNMYTLRGQPYRDPLYWLEGIDQVRKLNPKILIPAHGEPVSTKESSYELATNYRDAIAFIYSQTIRGINKGLKPDEIAEEITLPEHLANHPRLSEVYGELTHQVKGVYSGLIGWFSLDAADINPISTQYRSEKIVEGFGGIEKVIQASKKALEEREYAWTAELITHVLNIHPDMEQARLIKAKALREMGQATPALSSRGFYLSQALHLEGKIDLNNVSNPYLPIERSIKLLEYKIDPEKLGQIDKLLKICFSDLTECYGLHMRKGVAEFLEEEPTDPDITLKISSNLWITFVLGKMEIEEVMKESNVQVEGDQSVLIEVMQAFEL</sequence>
<protein>
    <submittedName>
        <fullName evidence="6">MBL fold metallo-hydrolase</fullName>
    </submittedName>
</protein>
<keyword evidence="2 6" id="KW-0378">Hydrolase</keyword>
<dbReference type="AlphaFoldDB" id="A0A7T6Z471"/>
<dbReference type="GO" id="GO:0046872">
    <property type="term" value="F:metal ion binding"/>
    <property type="evidence" value="ECO:0007669"/>
    <property type="project" value="UniProtKB-KW"/>
</dbReference>
<keyword evidence="7" id="KW-1185">Reference proteome</keyword>
<evidence type="ECO:0000313" key="7">
    <source>
        <dbReference type="Proteomes" id="UP000595823"/>
    </source>
</evidence>
<dbReference type="Gene3D" id="1.25.40.880">
    <property type="entry name" value="Alkyl sulfatase, dimerisation domain"/>
    <property type="match status" value="1"/>
</dbReference>
<name>A0A7T6Z471_9BACI</name>
<evidence type="ECO:0000259" key="5">
    <source>
        <dbReference type="SMART" id="SM00849"/>
    </source>
</evidence>
<dbReference type="PANTHER" id="PTHR43223">
    <property type="entry name" value="ALKYL/ARYL-SULFATASE"/>
    <property type="match status" value="1"/>
</dbReference>
<comment type="similarity">
    <text evidence="4">Belongs to the metallo-beta-lactamase superfamily. Type III sulfatase family.</text>
</comment>
<dbReference type="Pfam" id="PF00753">
    <property type="entry name" value="Lactamase_B"/>
    <property type="match status" value="1"/>
</dbReference>
<dbReference type="SUPFAM" id="SSF55718">
    <property type="entry name" value="SCP-like"/>
    <property type="match status" value="1"/>
</dbReference>
<feature type="domain" description="Metallo-beta-lactamase" evidence="5">
    <location>
        <begin position="61"/>
        <end position="274"/>
    </location>
</feature>
<dbReference type="InterPro" id="IPR001279">
    <property type="entry name" value="Metallo-B-lactamas"/>
</dbReference>
<dbReference type="Gene3D" id="3.60.15.30">
    <property type="entry name" value="Metallo-beta-lactamase domain"/>
    <property type="match status" value="1"/>
</dbReference>
<dbReference type="PANTHER" id="PTHR43223:SF2">
    <property type="entry name" value="METALLO-BETA-LACTAMASE DOMAIN-CONTAINING PROTEIN"/>
    <property type="match status" value="1"/>
</dbReference>
<evidence type="ECO:0000313" key="6">
    <source>
        <dbReference type="EMBL" id="QQK76576.1"/>
    </source>
</evidence>
<dbReference type="EMBL" id="CP054705">
    <property type="protein sequence ID" value="QQK76576.1"/>
    <property type="molecule type" value="Genomic_DNA"/>
</dbReference>
<dbReference type="InterPro" id="IPR044097">
    <property type="entry name" value="Bds1/SdsA1_MBL-fold"/>
</dbReference>
<dbReference type="GO" id="GO:0018909">
    <property type="term" value="P:dodecyl sulfate metabolic process"/>
    <property type="evidence" value="ECO:0007669"/>
    <property type="project" value="InterPro"/>
</dbReference>
<dbReference type="GO" id="GO:0018741">
    <property type="term" value="F:linear primary-alkylsulfatase activity"/>
    <property type="evidence" value="ECO:0007669"/>
    <property type="project" value="InterPro"/>
</dbReference>
<dbReference type="SUPFAM" id="SSF56281">
    <property type="entry name" value="Metallo-hydrolase/oxidoreductase"/>
    <property type="match status" value="1"/>
</dbReference>
<gene>
    <name evidence="6" type="ORF">HUG15_14060</name>
</gene>
<keyword evidence="3" id="KW-0862">Zinc</keyword>
<dbReference type="Pfam" id="PF14864">
    <property type="entry name" value="Alkyl_sulf_C"/>
    <property type="match status" value="1"/>
</dbReference>
<dbReference type="Pfam" id="PF14863">
    <property type="entry name" value="Alkyl_sulf_dimr"/>
    <property type="match status" value="1"/>
</dbReference>
<proteinExistence type="inferred from homology"/>
<dbReference type="Proteomes" id="UP000595823">
    <property type="component" value="Chromosome"/>
</dbReference>
<evidence type="ECO:0000256" key="4">
    <source>
        <dbReference type="ARBA" id="ARBA00033751"/>
    </source>
</evidence>
<dbReference type="InterPro" id="IPR036866">
    <property type="entry name" value="RibonucZ/Hydroxyglut_hydro"/>
</dbReference>
<dbReference type="InterPro" id="IPR036527">
    <property type="entry name" value="SCP2_sterol-bd_dom_sf"/>
</dbReference>
<dbReference type="Gene3D" id="3.30.1050.10">
    <property type="entry name" value="SCP2 sterol-binding domain"/>
    <property type="match status" value="1"/>
</dbReference>
<organism evidence="6 7">
    <name type="scientific">Salicibibacter cibarius</name>
    <dbReference type="NCBI Taxonomy" id="2743000"/>
    <lineage>
        <taxon>Bacteria</taxon>
        <taxon>Bacillati</taxon>
        <taxon>Bacillota</taxon>
        <taxon>Bacilli</taxon>
        <taxon>Bacillales</taxon>
        <taxon>Bacillaceae</taxon>
        <taxon>Salicibibacter</taxon>
    </lineage>
</organism>
<evidence type="ECO:0000256" key="3">
    <source>
        <dbReference type="ARBA" id="ARBA00022833"/>
    </source>
</evidence>
<dbReference type="InterPro" id="IPR038536">
    <property type="entry name" value="Alkyl/aryl-sulf_dimr_sf"/>
</dbReference>
<evidence type="ECO:0000256" key="2">
    <source>
        <dbReference type="ARBA" id="ARBA00022801"/>
    </source>
</evidence>
<dbReference type="RefSeq" id="WP_200123705.1">
    <property type="nucleotide sequence ID" value="NZ_CP054705.1"/>
</dbReference>
<evidence type="ECO:0000256" key="1">
    <source>
        <dbReference type="ARBA" id="ARBA00022723"/>
    </source>
</evidence>
<keyword evidence="1" id="KW-0479">Metal-binding</keyword>
<dbReference type="InterPro" id="IPR052195">
    <property type="entry name" value="Bact_Alkyl/Aryl-Sulfatase"/>
</dbReference>
<dbReference type="KEGG" id="scia:HUG15_14060"/>
<reference evidence="6 7" key="1">
    <citation type="submission" date="2020-06" db="EMBL/GenBank/DDBJ databases">
        <title>Genomic analysis of Salicibibacter sp. NKC5-3.</title>
        <authorList>
            <person name="Oh Y.J."/>
        </authorList>
    </citation>
    <scope>NUCLEOTIDE SEQUENCE [LARGE SCALE GENOMIC DNA]</scope>
    <source>
        <strain evidence="6 7">NKC5-3</strain>
    </source>
</reference>
<dbReference type="InterPro" id="IPR029228">
    <property type="entry name" value="Alkyl_sulf_dimr"/>
</dbReference>
<dbReference type="CDD" id="cd07710">
    <property type="entry name" value="arylsulfatase_Sdsa1-like_MBL-fold"/>
    <property type="match status" value="1"/>
</dbReference>